<keyword evidence="7" id="KW-0460">Magnesium</keyword>
<feature type="domain" description="P-type ATPase A" evidence="13">
    <location>
        <begin position="108"/>
        <end position="208"/>
    </location>
</feature>
<evidence type="ECO:0000256" key="4">
    <source>
        <dbReference type="ARBA" id="ARBA00022723"/>
    </source>
</evidence>
<feature type="region of interest" description="Disordered" evidence="12">
    <location>
        <begin position="646"/>
        <end position="666"/>
    </location>
</feature>
<dbReference type="NCBIfam" id="TIGR01494">
    <property type="entry name" value="ATPase_P-type"/>
    <property type="match status" value="2"/>
</dbReference>
<evidence type="ECO:0000256" key="10">
    <source>
        <dbReference type="ARBA" id="ARBA00023136"/>
    </source>
</evidence>
<dbReference type="PANTHER" id="PTHR43079">
    <property type="entry name" value="PROBABLE CADMIUM/ZINC-TRANSPORTING ATPASE HMA1"/>
    <property type="match status" value="1"/>
</dbReference>
<dbReference type="InterPro" id="IPR023298">
    <property type="entry name" value="ATPase_P-typ_TM_dom_sf"/>
</dbReference>
<dbReference type="PRINTS" id="PR00119">
    <property type="entry name" value="CATATPASE"/>
</dbReference>
<feature type="transmembrane region" description="Helical" evidence="11">
    <location>
        <begin position="54"/>
        <end position="71"/>
    </location>
</feature>
<evidence type="ECO:0000313" key="14">
    <source>
        <dbReference type="EMBL" id="MBI1755863.1"/>
    </source>
</evidence>
<dbReference type="EMBL" id="JACOSL010000013">
    <property type="protein sequence ID" value="MBI1755863.1"/>
    <property type="molecule type" value="Genomic_DNA"/>
</dbReference>
<dbReference type="InterPro" id="IPR008250">
    <property type="entry name" value="ATPase_P-typ_transduc_dom_A_sf"/>
</dbReference>
<evidence type="ECO:0000256" key="8">
    <source>
        <dbReference type="ARBA" id="ARBA00022967"/>
    </source>
</evidence>
<dbReference type="AlphaFoldDB" id="A0A931PSW7"/>
<gene>
    <name evidence="14" type="ORF">HYR64_01995</name>
</gene>
<dbReference type="InterPro" id="IPR023299">
    <property type="entry name" value="ATPase_P-typ_cyto_dom_N"/>
</dbReference>
<evidence type="ECO:0000256" key="7">
    <source>
        <dbReference type="ARBA" id="ARBA00022842"/>
    </source>
</evidence>
<dbReference type="Gene3D" id="2.70.150.10">
    <property type="entry name" value="Calcium-transporting ATPase, cytoplasmic transduction domain A"/>
    <property type="match status" value="1"/>
</dbReference>
<dbReference type="SUPFAM" id="SSF81653">
    <property type="entry name" value="Calcium ATPase, transduction domain A"/>
    <property type="match status" value="1"/>
</dbReference>
<evidence type="ECO:0000256" key="9">
    <source>
        <dbReference type="ARBA" id="ARBA00022989"/>
    </source>
</evidence>
<comment type="subcellular location">
    <subcellularLocation>
        <location evidence="1">Cell membrane</location>
        <topology evidence="1">Multi-pass membrane protein</topology>
    </subcellularLocation>
</comment>
<evidence type="ECO:0000313" key="15">
    <source>
        <dbReference type="Proteomes" id="UP000727962"/>
    </source>
</evidence>
<evidence type="ECO:0000256" key="2">
    <source>
        <dbReference type="ARBA" id="ARBA00006024"/>
    </source>
</evidence>
<feature type="transmembrane region" description="Helical" evidence="11">
    <location>
        <begin position="593"/>
        <end position="612"/>
    </location>
</feature>
<dbReference type="PANTHER" id="PTHR43079:SF1">
    <property type="entry name" value="CADMIUM_ZINC-TRANSPORTING ATPASE HMA1, CHLOROPLASTIC-RELATED"/>
    <property type="match status" value="1"/>
</dbReference>
<dbReference type="GO" id="GO:0005524">
    <property type="term" value="F:ATP binding"/>
    <property type="evidence" value="ECO:0007669"/>
    <property type="project" value="UniProtKB-UniRule"/>
</dbReference>
<dbReference type="SUPFAM" id="SSF56784">
    <property type="entry name" value="HAD-like"/>
    <property type="match status" value="1"/>
</dbReference>
<evidence type="ECO:0000259" key="13">
    <source>
        <dbReference type="Pfam" id="PF00122"/>
    </source>
</evidence>
<keyword evidence="11" id="KW-1003">Cell membrane</keyword>
<evidence type="ECO:0000256" key="3">
    <source>
        <dbReference type="ARBA" id="ARBA00022692"/>
    </source>
</evidence>
<feature type="transmembrane region" description="Helical" evidence="11">
    <location>
        <begin position="29"/>
        <end position="47"/>
    </location>
</feature>
<evidence type="ECO:0000256" key="5">
    <source>
        <dbReference type="ARBA" id="ARBA00022741"/>
    </source>
</evidence>
<sequence>MKLLGGLQAWLTGLCGVSMAVAWALNLNWLAVASVVLGGAYALEAAWKSLRHRSLDVNFLMVFAAVGAVVVKRPIEAAALLFLFSLSGTLEAYTMAKTRRAIEGMVKLRPERCLRIRGAEEELVAVEELELGDHVRLPPHESIPTDGVVISGSSSVDQASMTGESRPVSRTAGDALLGGTINLQGMLVMEVRARVADSTLSRIVELVQDAQENKASGERISTWFGERYTWFVLAAFALSWGIRLALGQAQNEALYASLVLLVALSPCALVISTPATTLSALAYAARRGMLVRGGRFIELAGSIRAIALDKTGTLTLGKPRLAEICVCHGHGVAVGGDGSCRDEDSCWAPGKDMSVEAGAILAAAASVEQYSTHPIAQAIEDAARERGIPLPQAEDHEAIPGFGVTAKVGGVRMMAGRREMFDLLGVQPPRDFLPHAEKMAANGMTVALVTRDHEFAALGIRDEPRANAREVVDELRALGVGSVVMVTGDNETTARAVGDEVGIERIHASLLPDRKEAVVREMCETDGPTMMVGDGINDAPSLAKATLGVAMGGLGSDIALNAADVVLMHDDLARLPELIRLGRLTNRIVRTNLLFASGVIVALAAGSLSGYLKLPLAVLGHEGSTVLVILNGLRLLHGPGRSSWVAPRNPPLRRGGGTVSGSSAVA</sequence>
<comment type="similarity">
    <text evidence="2 11">Belongs to the cation transport ATPase (P-type) (TC 3.A.3) family. Type IB subfamily.</text>
</comment>
<evidence type="ECO:0000256" key="6">
    <source>
        <dbReference type="ARBA" id="ARBA00022840"/>
    </source>
</evidence>
<keyword evidence="5 11" id="KW-0547">Nucleotide-binding</keyword>
<accession>A0A931PSW7</accession>
<dbReference type="InterPro" id="IPR059000">
    <property type="entry name" value="ATPase_P-type_domA"/>
</dbReference>
<dbReference type="GO" id="GO:0016887">
    <property type="term" value="F:ATP hydrolysis activity"/>
    <property type="evidence" value="ECO:0007669"/>
    <property type="project" value="InterPro"/>
</dbReference>
<keyword evidence="8" id="KW-1278">Translocase</keyword>
<dbReference type="InterPro" id="IPR051949">
    <property type="entry name" value="Cation_Transport_ATPase"/>
</dbReference>
<dbReference type="GO" id="GO:0005886">
    <property type="term" value="C:plasma membrane"/>
    <property type="evidence" value="ECO:0007669"/>
    <property type="project" value="UniProtKB-SubCell"/>
</dbReference>
<dbReference type="SUPFAM" id="SSF81665">
    <property type="entry name" value="Calcium ATPase, transmembrane domain M"/>
    <property type="match status" value="1"/>
</dbReference>
<dbReference type="PROSITE" id="PS00154">
    <property type="entry name" value="ATPASE_E1_E2"/>
    <property type="match status" value="1"/>
</dbReference>
<dbReference type="SFLD" id="SFLDS00003">
    <property type="entry name" value="Haloacid_Dehalogenase"/>
    <property type="match status" value="1"/>
</dbReference>
<keyword evidence="10 11" id="KW-0472">Membrane</keyword>
<proteinExistence type="inferred from homology"/>
<keyword evidence="4 11" id="KW-0479">Metal-binding</keyword>
<dbReference type="Pfam" id="PF00122">
    <property type="entry name" value="E1-E2_ATPase"/>
    <property type="match status" value="1"/>
</dbReference>
<dbReference type="GO" id="GO:0019829">
    <property type="term" value="F:ATPase-coupled monoatomic cation transmembrane transporter activity"/>
    <property type="evidence" value="ECO:0007669"/>
    <property type="project" value="InterPro"/>
</dbReference>
<feature type="transmembrane region" description="Helical" evidence="11">
    <location>
        <begin position="228"/>
        <end position="246"/>
    </location>
</feature>
<dbReference type="PRINTS" id="PR00941">
    <property type="entry name" value="CDATPASE"/>
</dbReference>
<dbReference type="SFLD" id="SFLDF00027">
    <property type="entry name" value="p-type_atpase"/>
    <property type="match status" value="1"/>
</dbReference>
<dbReference type="InterPro" id="IPR036412">
    <property type="entry name" value="HAD-like_sf"/>
</dbReference>
<keyword evidence="6 11" id="KW-0067">ATP-binding</keyword>
<organism evidence="14 15">
    <name type="scientific">Fimbriimonas ginsengisoli</name>
    <dbReference type="NCBI Taxonomy" id="1005039"/>
    <lineage>
        <taxon>Bacteria</taxon>
        <taxon>Bacillati</taxon>
        <taxon>Armatimonadota</taxon>
        <taxon>Fimbriimonadia</taxon>
        <taxon>Fimbriimonadales</taxon>
        <taxon>Fimbriimonadaceae</taxon>
        <taxon>Fimbriimonas</taxon>
    </lineage>
</organism>
<dbReference type="GO" id="GO:0046872">
    <property type="term" value="F:metal ion binding"/>
    <property type="evidence" value="ECO:0007669"/>
    <property type="project" value="UniProtKB-KW"/>
</dbReference>
<protein>
    <submittedName>
        <fullName evidence="14">Cation-translocating P-type ATPase</fullName>
    </submittedName>
</protein>
<feature type="transmembrane region" description="Helical" evidence="11">
    <location>
        <begin position="258"/>
        <end position="285"/>
    </location>
</feature>
<dbReference type="Pfam" id="PF00702">
    <property type="entry name" value="Hydrolase"/>
    <property type="match status" value="1"/>
</dbReference>
<dbReference type="InterPro" id="IPR023214">
    <property type="entry name" value="HAD_sf"/>
</dbReference>
<dbReference type="InterPro" id="IPR001757">
    <property type="entry name" value="P_typ_ATPase"/>
</dbReference>
<keyword evidence="9 11" id="KW-1133">Transmembrane helix</keyword>
<evidence type="ECO:0000256" key="12">
    <source>
        <dbReference type="SAM" id="MobiDB-lite"/>
    </source>
</evidence>
<reference evidence="14" key="1">
    <citation type="submission" date="2020-07" db="EMBL/GenBank/DDBJ databases">
        <title>Huge and variable diversity of episymbiotic CPR bacteria and DPANN archaea in groundwater ecosystems.</title>
        <authorList>
            <person name="He C.Y."/>
            <person name="Keren R."/>
            <person name="Whittaker M."/>
            <person name="Farag I.F."/>
            <person name="Doudna J."/>
            <person name="Cate J.H.D."/>
            <person name="Banfield J.F."/>
        </authorList>
    </citation>
    <scope>NUCLEOTIDE SEQUENCE</scope>
    <source>
        <strain evidence="14">NC_groundwater_17_Pr7_B-0.1um_64_12</strain>
    </source>
</reference>
<dbReference type="NCBIfam" id="TIGR01525">
    <property type="entry name" value="ATPase-IB_hvy"/>
    <property type="match status" value="1"/>
</dbReference>
<dbReference type="SFLD" id="SFLDG00002">
    <property type="entry name" value="C1.7:_P-type_atpase_like"/>
    <property type="match status" value="1"/>
</dbReference>
<dbReference type="FunFam" id="2.70.150.10:FF:000002">
    <property type="entry name" value="Copper-transporting ATPase 1, putative"/>
    <property type="match status" value="1"/>
</dbReference>
<dbReference type="InterPro" id="IPR027256">
    <property type="entry name" value="P-typ_ATPase_IB"/>
</dbReference>
<dbReference type="Gene3D" id="3.40.50.1000">
    <property type="entry name" value="HAD superfamily/HAD-like"/>
    <property type="match status" value="1"/>
</dbReference>
<evidence type="ECO:0000256" key="11">
    <source>
        <dbReference type="RuleBase" id="RU362081"/>
    </source>
</evidence>
<dbReference type="InterPro" id="IPR018303">
    <property type="entry name" value="ATPase_P-typ_P_site"/>
</dbReference>
<comment type="caution">
    <text evidence="14">The sequence shown here is derived from an EMBL/GenBank/DDBJ whole genome shotgun (WGS) entry which is preliminary data.</text>
</comment>
<dbReference type="Proteomes" id="UP000727962">
    <property type="component" value="Unassembled WGS sequence"/>
</dbReference>
<dbReference type="Gene3D" id="3.40.1110.10">
    <property type="entry name" value="Calcium-transporting ATPase, cytoplasmic domain N"/>
    <property type="match status" value="1"/>
</dbReference>
<dbReference type="InterPro" id="IPR044492">
    <property type="entry name" value="P_typ_ATPase_HD_dom"/>
</dbReference>
<name>A0A931PSW7_FIMGI</name>
<feature type="transmembrane region" description="Helical" evidence="11">
    <location>
        <begin position="77"/>
        <end position="96"/>
    </location>
</feature>
<keyword evidence="3 11" id="KW-0812">Transmembrane</keyword>
<evidence type="ECO:0000256" key="1">
    <source>
        <dbReference type="ARBA" id="ARBA00004651"/>
    </source>
</evidence>